<evidence type="ECO:0000313" key="2">
    <source>
        <dbReference type="Proteomes" id="UP000828941"/>
    </source>
</evidence>
<dbReference type="Proteomes" id="UP000828941">
    <property type="component" value="Chromosome 4"/>
</dbReference>
<evidence type="ECO:0000313" key="1">
    <source>
        <dbReference type="EMBL" id="KAI4346985.1"/>
    </source>
</evidence>
<dbReference type="EMBL" id="CM039429">
    <property type="protein sequence ID" value="KAI4346985.1"/>
    <property type="molecule type" value="Genomic_DNA"/>
</dbReference>
<sequence>MKEQSEEKSQDMERDSVSENEEKKQDQTVSDAHAPQAVPYSSPATPPSLRNRKPPSPPLHSPLDSPVSDDLSSVSHGSSPSPTHDKHEPRQKLPLNSSPDSYISGDHGSVAGDGTTPIGGQERPASPVVVANRFQVEPMVVTKVDPGAKEGVVDVGNVEQATGSGGGRGGNENRRLRPDISDFLRSKKEVNFNKTLLGLRTTALVFCLSSFSVMTADKKQGWTLDSFYVYKEFKYSLSVNVIGFVYSLFQVSDLVKYLMTRKHLVQHQLWGYFNFSMDQILTYLLMSASSSAATRAYDWESNWGEDKFEDMANASVALSFVAFAAFALSSLVSGYMLCRFR</sequence>
<comment type="caution">
    <text evidence="1">The sequence shown here is derived from an EMBL/GenBank/DDBJ whole genome shotgun (WGS) entry which is preliminary data.</text>
</comment>
<accession>A0ACB9PKA8</accession>
<protein>
    <submittedName>
        <fullName evidence="1">Uncharacterized protein</fullName>
    </submittedName>
</protein>
<gene>
    <name evidence="1" type="ORF">L6164_007841</name>
</gene>
<proteinExistence type="predicted"/>
<reference evidence="1 2" key="1">
    <citation type="journal article" date="2022" name="DNA Res.">
        <title>Chromosomal-level genome assembly of the orchid tree Bauhinia variegata (Leguminosae; Cercidoideae) supports the allotetraploid origin hypothesis of Bauhinia.</title>
        <authorList>
            <person name="Zhong Y."/>
            <person name="Chen Y."/>
            <person name="Zheng D."/>
            <person name="Pang J."/>
            <person name="Liu Y."/>
            <person name="Luo S."/>
            <person name="Meng S."/>
            <person name="Qian L."/>
            <person name="Wei D."/>
            <person name="Dai S."/>
            <person name="Zhou R."/>
        </authorList>
    </citation>
    <scope>NUCLEOTIDE SEQUENCE [LARGE SCALE GENOMIC DNA]</scope>
    <source>
        <strain evidence="1">BV-YZ2020</strain>
    </source>
</reference>
<organism evidence="1 2">
    <name type="scientific">Bauhinia variegata</name>
    <name type="common">Purple orchid tree</name>
    <name type="synonym">Phanera variegata</name>
    <dbReference type="NCBI Taxonomy" id="167791"/>
    <lineage>
        <taxon>Eukaryota</taxon>
        <taxon>Viridiplantae</taxon>
        <taxon>Streptophyta</taxon>
        <taxon>Embryophyta</taxon>
        <taxon>Tracheophyta</taxon>
        <taxon>Spermatophyta</taxon>
        <taxon>Magnoliopsida</taxon>
        <taxon>eudicotyledons</taxon>
        <taxon>Gunneridae</taxon>
        <taxon>Pentapetalae</taxon>
        <taxon>rosids</taxon>
        <taxon>fabids</taxon>
        <taxon>Fabales</taxon>
        <taxon>Fabaceae</taxon>
        <taxon>Cercidoideae</taxon>
        <taxon>Cercideae</taxon>
        <taxon>Bauhiniinae</taxon>
        <taxon>Bauhinia</taxon>
    </lineage>
</organism>
<keyword evidence="2" id="KW-1185">Reference proteome</keyword>
<name>A0ACB9PKA8_BAUVA</name>